<dbReference type="InterPro" id="IPR016169">
    <property type="entry name" value="FAD-bd_PCMH_sub2"/>
</dbReference>
<feature type="domain" description="FAD-binding PCMH-type" evidence="6">
    <location>
        <begin position="31"/>
        <end position="200"/>
    </location>
</feature>
<dbReference type="Gene3D" id="3.40.462.20">
    <property type="match status" value="1"/>
</dbReference>
<evidence type="ECO:0000256" key="1">
    <source>
        <dbReference type="ARBA" id="ARBA00001974"/>
    </source>
</evidence>
<sequence length="446" mass="45272">MTTTQSPLTGTVHRPGDPGYPAAVTGYNLAVVHAPALVVEARSADDVAAAVRYAAAHDLRVTVQNTGHGARRAAGPDTLLLRTGGLDDVTVDPDARTATLGAGATAGQVTAVAAAHGLALVAGAAPTVGVVGATTGGGIGPLVRSLGWAADRVRSFEVVTADGEQRHVDADSEPDLFFALRGGGGGVAVVTSMTTGLVELAGFWGGPVFFPGAAAPAVLHAWREWAPTLPTEVTTSIALLRLPDLPQVPAPLRGQFVVHLRVASTGSAEDGAALLAPMLTAAPPMINMVGPMPYSQIGAVHMDPADPAPALDAGCLLRDFPAEAADALLAVAGPDVQTPLLVAEVRQLGGASAAPPAVPDAVGGRDAGWSVFALGMLVPPVAEQVPAAVRGVVDAVSPWRSGLQHNFAGGQDLTDAWPADVLARLQQVTRDRDPEGLFRPAQPLPR</sequence>
<accession>A0A839Y895</accession>
<name>A0A839Y895_9ACTN</name>
<dbReference type="Proteomes" id="UP000580718">
    <property type="component" value="Unassembled WGS sequence"/>
</dbReference>
<reference evidence="7 8" key="1">
    <citation type="submission" date="2020-08" db="EMBL/GenBank/DDBJ databases">
        <title>Sequencing the genomes of 1000 actinobacteria strains.</title>
        <authorList>
            <person name="Klenk H.-P."/>
        </authorList>
    </citation>
    <scope>NUCLEOTIDE SEQUENCE [LARGE SCALE GENOMIC DNA]</scope>
    <source>
        <strain evidence="7 8">DSM 16678</strain>
    </source>
</reference>
<dbReference type="Gene3D" id="3.30.465.10">
    <property type="match status" value="1"/>
</dbReference>
<evidence type="ECO:0000256" key="5">
    <source>
        <dbReference type="ARBA" id="ARBA00023002"/>
    </source>
</evidence>
<protein>
    <recommendedName>
        <fullName evidence="6">FAD-binding PCMH-type domain-containing protein</fullName>
    </recommendedName>
</protein>
<dbReference type="InterPro" id="IPR036318">
    <property type="entry name" value="FAD-bd_PCMH-like_sf"/>
</dbReference>
<dbReference type="InterPro" id="IPR006094">
    <property type="entry name" value="Oxid_FAD_bind_N"/>
</dbReference>
<keyword evidence="5" id="KW-0560">Oxidoreductase</keyword>
<dbReference type="PANTHER" id="PTHR42973:SF39">
    <property type="entry name" value="FAD-BINDING PCMH-TYPE DOMAIN-CONTAINING PROTEIN"/>
    <property type="match status" value="1"/>
</dbReference>
<dbReference type="GO" id="GO:0016491">
    <property type="term" value="F:oxidoreductase activity"/>
    <property type="evidence" value="ECO:0007669"/>
    <property type="project" value="UniProtKB-KW"/>
</dbReference>
<comment type="similarity">
    <text evidence="2">Belongs to the oxygen-dependent FAD-linked oxidoreductase family.</text>
</comment>
<gene>
    <name evidence="7" type="ORF">FHX36_003341</name>
</gene>
<dbReference type="SUPFAM" id="SSF56176">
    <property type="entry name" value="FAD-binding/transporter-associated domain-like"/>
    <property type="match status" value="1"/>
</dbReference>
<comment type="cofactor">
    <cofactor evidence="1">
        <name>FAD</name>
        <dbReference type="ChEBI" id="CHEBI:57692"/>
    </cofactor>
</comment>
<dbReference type="AlphaFoldDB" id="A0A839Y895"/>
<keyword evidence="3" id="KW-0285">Flavoprotein</keyword>
<evidence type="ECO:0000313" key="8">
    <source>
        <dbReference type="Proteomes" id="UP000580718"/>
    </source>
</evidence>
<dbReference type="Gene3D" id="3.30.43.10">
    <property type="entry name" value="Uridine Diphospho-n-acetylenolpyruvylglucosamine Reductase, domain 2"/>
    <property type="match status" value="1"/>
</dbReference>
<organism evidence="7 8">
    <name type="scientific">Modestobacter versicolor</name>
    <dbReference type="NCBI Taxonomy" id="429133"/>
    <lineage>
        <taxon>Bacteria</taxon>
        <taxon>Bacillati</taxon>
        <taxon>Actinomycetota</taxon>
        <taxon>Actinomycetes</taxon>
        <taxon>Geodermatophilales</taxon>
        <taxon>Geodermatophilaceae</taxon>
        <taxon>Modestobacter</taxon>
    </lineage>
</organism>
<evidence type="ECO:0000256" key="4">
    <source>
        <dbReference type="ARBA" id="ARBA00022827"/>
    </source>
</evidence>
<dbReference type="EMBL" id="JACIBU010000001">
    <property type="protein sequence ID" value="MBB3677606.1"/>
    <property type="molecule type" value="Genomic_DNA"/>
</dbReference>
<evidence type="ECO:0000259" key="6">
    <source>
        <dbReference type="PROSITE" id="PS51387"/>
    </source>
</evidence>
<evidence type="ECO:0000256" key="2">
    <source>
        <dbReference type="ARBA" id="ARBA00005466"/>
    </source>
</evidence>
<dbReference type="GO" id="GO:0071949">
    <property type="term" value="F:FAD binding"/>
    <property type="evidence" value="ECO:0007669"/>
    <property type="project" value="InterPro"/>
</dbReference>
<comment type="caution">
    <text evidence="7">The sequence shown here is derived from an EMBL/GenBank/DDBJ whole genome shotgun (WGS) entry which is preliminary data.</text>
</comment>
<dbReference type="PROSITE" id="PS51387">
    <property type="entry name" value="FAD_PCMH"/>
    <property type="match status" value="1"/>
</dbReference>
<proteinExistence type="inferred from homology"/>
<keyword evidence="4" id="KW-0274">FAD</keyword>
<dbReference type="InterPro" id="IPR016166">
    <property type="entry name" value="FAD-bd_PCMH"/>
</dbReference>
<dbReference type="InterPro" id="IPR016167">
    <property type="entry name" value="FAD-bd_PCMH_sub1"/>
</dbReference>
<dbReference type="RefSeq" id="WP_183513917.1">
    <property type="nucleotide sequence ID" value="NZ_JACIBU010000001.1"/>
</dbReference>
<dbReference type="PANTHER" id="PTHR42973">
    <property type="entry name" value="BINDING OXIDOREDUCTASE, PUTATIVE (AFU_ORTHOLOGUE AFUA_1G17690)-RELATED"/>
    <property type="match status" value="1"/>
</dbReference>
<dbReference type="Pfam" id="PF01565">
    <property type="entry name" value="FAD_binding_4"/>
    <property type="match status" value="1"/>
</dbReference>
<dbReference type="InterPro" id="IPR050416">
    <property type="entry name" value="FAD-linked_Oxidoreductase"/>
</dbReference>
<evidence type="ECO:0000256" key="3">
    <source>
        <dbReference type="ARBA" id="ARBA00022630"/>
    </source>
</evidence>
<evidence type="ECO:0000313" key="7">
    <source>
        <dbReference type="EMBL" id="MBB3677606.1"/>
    </source>
</evidence>